<evidence type="ECO:0000313" key="2">
    <source>
        <dbReference type="Proteomes" id="UP000184287"/>
    </source>
</evidence>
<keyword evidence="2" id="KW-1185">Reference proteome</keyword>
<evidence type="ECO:0008006" key="3">
    <source>
        <dbReference type="Google" id="ProtNLM"/>
    </source>
</evidence>
<name>A0A1M5GHV3_9SPHI</name>
<dbReference type="RefSeq" id="WP_073232944.1">
    <property type="nucleotide sequence ID" value="NZ_FQUQ01000004.1"/>
</dbReference>
<organism evidence="1 2">
    <name type="scientific">Pedobacter caeni</name>
    <dbReference type="NCBI Taxonomy" id="288992"/>
    <lineage>
        <taxon>Bacteria</taxon>
        <taxon>Pseudomonadati</taxon>
        <taxon>Bacteroidota</taxon>
        <taxon>Sphingobacteriia</taxon>
        <taxon>Sphingobacteriales</taxon>
        <taxon>Sphingobacteriaceae</taxon>
        <taxon>Pedobacter</taxon>
    </lineage>
</organism>
<reference evidence="2" key="1">
    <citation type="submission" date="2016-11" db="EMBL/GenBank/DDBJ databases">
        <authorList>
            <person name="Varghese N."/>
            <person name="Submissions S."/>
        </authorList>
    </citation>
    <scope>NUCLEOTIDE SEQUENCE [LARGE SCALE GENOMIC DNA]</scope>
    <source>
        <strain evidence="2">DSM 16990</strain>
    </source>
</reference>
<gene>
    <name evidence="1" type="ORF">SAMN04488522_104219</name>
</gene>
<dbReference type="OrthoDB" id="1246359at2"/>
<dbReference type="STRING" id="288992.SAMN04488522_104219"/>
<evidence type="ECO:0000313" key="1">
    <source>
        <dbReference type="EMBL" id="SHG03082.1"/>
    </source>
</evidence>
<dbReference type="EMBL" id="FQUQ01000004">
    <property type="protein sequence ID" value="SHG03082.1"/>
    <property type="molecule type" value="Genomic_DNA"/>
</dbReference>
<sequence length="175" mass="19269">MNKIVLSCLLVFFTFQCIAQKDGGMKSLLSKGAVLALPVPVKKITEVLKVKPTMRNDEIYGDEYTWKSPGGLLFTALVGEDKTAHSVFLEATKKQVLSGLPYDLILNGSTLKDCETKFKANILEKQKLNPVDNPGETTSFILKIKNGQYYIHLAFDAKLKLEQITISTANLDAAG</sequence>
<accession>A0A1M5GHV3</accession>
<dbReference type="Proteomes" id="UP000184287">
    <property type="component" value="Unassembled WGS sequence"/>
</dbReference>
<protein>
    <recommendedName>
        <fullName evidence="3">Beta-lactamase-inhibitor-like, PepSY-like</fullName>
    </recommendedName>
</protein>
<dbReference type="AlphaFoldDB" id="A0A1M5GHV3"/>
<proteinExistence type="predicted"/>